<feature type="transmembrane region" description="Helical" evidence="8">
    <location>
        <begin position="338"/>
        <end position="361"/>
    </location>
</feature>
<dbReference type="GO" id="GO:0006813">
    <property type="term" value="P:potassium ion transport"/>
    <property type="evidence" value="ECO:0007669"/>
    <property type="project" value="InterPro"/>
</dbReference>
<evidence type="ECO:0000259" key="9">
    <source>
        <dbReference type="PROSITE" id="PS51202"/>
    </source>
</evidence>
<dbReference type="GO" id="GO:0005247">
    <property type="term" value="F:voltage-gated chloride channel activity"/>
    <property type="evidence" value="ECO:0007669"/>
    <property type="project" value="TreeGrafter"/>
</dbReference>
<dbReference type="SUPFAM" id="SSF116726">
    <property type="entry name" value="TrkA C-terminal domain-like"/>
    <property type="match status" value="1"/>
</dbReference>
<feature type="transmembrane region" description="Helical" evidence="8">
    <location>
        <begin position="161"/>
        <end position="186"/>
    </location>
</feature>
<dbReference type="Gene3D" id="1.10.3080.10">
    <property type="entry name" value="Clc chloride channel"/>
    <property type="match status" value="1"/>
</dbReference>
<dbReference type="InterPro" id="IPR036721">
    <property type="entry name" value="RCK_C_sf"/>
</dbReference>
<accession>A0A1T4JVF4</accession>
<feature type="transmembrane region" description="Helical" evidence="8">
    <location>
        <begin position="62"/>
        <end position="82"/>
    </location>
</feature>
<dbReference type="SUPFAM" id="SSF81340">
    <property type="entry name" value="Clc chloride channel"/>
    <property type="match status" value="1"/>
</dbReference>
<dbReference type="Pfam" id="PF00654">
    <property type="entry name" value="Voltage_CLC"/>
    <property type="match status" value="1"/>
</dbReference>
<evidence type="ECO:0000313" key="11">
    <source>
        <dbReference type="Proteomes" id="UP000191153"/>
    </source>
</evidence>
<dbReference type="PANTHER" id="PTHR45711:SF6">
    <property type="entry name" value="CHLORIDE CHANNEL PROTEIN"/>
    <property type="match status" value="1"/>
</dbReference>
<keyword evidence="2" id="KW-0813">Transport</keyword>
<keyword evidence="3 8" id="KW-0812">Transmembrane</keyword>
<dbReference type="InterPro" id="IPR006037">
    <property type="entry name" value="RCK_C"/>
</dbReference>
<dbReference type="CDD" id="cd01031">
    <property type="entry name" value="EriC"/>
    <property type="match status" value="1"/>
</dbReference>
<dbReference type="GO" id="GO:0005886">
    <property type="term" value="C:plasma membrane"/>
    <property type="evidence" value="ECO:0007669"/>
    <property type="project" value="TreeGrafter"/>
</dbReference>
<keyword evidence="6 8" id="KW-0472">Membrane</keyword>
<evidence type="ECO:0000256" key="5">
    <source>
        <dbReference type="ARBA" id="ARBA00023065"/>
    </source>
</evidence>
<reference evidence="10 11" key="1">
    <citation type="submission" date="2017-02" db="EMBL/GenBank/DDBJ databases">
        <authorList>
            <person name="Peterson S.W."/>
        </authorList>
    </citation>
    <scope>NUCLEOTIDE SEQUENCE [LARGE SCALE GENOMIC DNA]</scope>
    <source>
        <strain evidence="10 11">ATCC 700028</strain>
    </source>
</reference>
<dbReference type="InterPro" id="IPR001807">
    <property type="entry name" value="ClC"/>
</dbReference>
<feature type="transmembrane region" description="Helical" evidence="8">
    <location>
        <begin position="232"/>
        <end position="254"/>
    </location>
</feature>
<sequence>MSENLNSEDNIKFLKKENTFLYLLCLITGLLTGVIVSLYRYLLHWADVLRKTYLTMDQLHDPVFLLKAWILFMICGVVVAIISKKLPTIAGSGIPQVKAIILRQLTYHKWFTELLGKFIGGLLGIGSGLSLGREGPSVQLGSYLGFGINRIFKTNYIEKKYLVTSGASAGLAAAFGAPLAGAIFSLEELHKYFSAKLLICTLLASAASDFVGRRIFGIAPAFTFKVTYPMTISPYFQFALFIIFGIIIAIFGKLFTLTLLKTQDCFKNCTLHKYIKIGSVMTLSFILCFILPDVTGGGHALVEDLVHTKTTFIFLAVLFIVKLLFTTLSYSTGFPGGIFLPMLVLGAILGKMYALILINFLHVGPEFIPHYMVLGMAGYFVAVVRAPITGVILILEMTGTFEHLLALTTVGVIAYFVTEILKLEPVYDILYKRMDKDIKIEEEDDTSKTVILVPVASESYLDGKKLSEVIWPEGVLVVGIQKDGIEIIPNGSTEIEPGNRLVILMSEKNAILLNEILYEMGTNTEKIS</sequence>
<dbReference type="GO" id="GO:0008324">
    <property type="term" value="F:monoatomic cation transmembrane transporter activity"/>
    <property type="evidence" value="ECO:0007669"/>
    <property type="project" value="InterPro"/>
</dbReference>
<dbReference type="InterPro" id="IPR014743">
    <property type="entry name" value="Cl-channel_core"/>
</dbReference>
<feature type="transmembrane region" description="Helical" evidence="8">
    <location>
        <begin position="274"/>
        <end position="291"/>
    </location>
</feature>
<evidence type="ECO:0000256" key="3">
    <source>
        <dbReference type="ARBA" id="ARBA00022692"/>
    </source>
</evidence>
<evidence type="ECO:0000313" key="10">
    <source>
        <dbReference type="EMBL" id="SJZ34099.1"/>
    </source>
</evidence>
<evidence type="ECO:0000256" key="7">
    <source>
        <dbReference type="ARBA" id="ARBA00023214"/>
    </source>
</evidence>
<keyword evidence="5" id="KW-0406">Ion transport</keyword>
<dbReference type="AlphaFoldDB" id="A0A1T4JVF4"/>
<organism evidence="10 11">
    <name type="scientific">Cetobacterium ceti</name>
    <dbReference type="NCBI Taxonomy" id="180163"/>
    <lineage>
        <taxon>Bacteria</taxon>
        <taxon>Fusobacteriati</taxon>
        <taxon>Fusobacteriota</taxon>
        <taxon>Fusobacteriia</taxon>
        <taxon>Fusobacteriales</taxon>
        <taxon>Fusobacteriaceae</taxon>
        <taxon>Cetobacterium</taxon>
    </lineage>
</organism>
<gene>
    <name evidence="10" type="ORF">SAMN02745174_00106</name>
</gene>
<keyword evidence="11" id="KW-1185">Reference proteome</keyword>
<evidence type="ECO:0000256" key="8">
    <source>
        <dbReference type="SAM" id="Phobius"/>
    </source>
</evidence>
<dbReference type="PANTHER" id="PTHR45711">
    <property type="entry name" value="CHLORIDE CHANNEL PROTEIN"/>
    <property type="match status" value="1"/>
</dbReference>
<dbReference type="PROSITE" id="PS51202">
    <property type="entry name" value="RCK_C"/>
    <property type="match status" value="1"/>
</dbReference>
<dbReference type="Gene3D" id="3.30.70.1450">
    <property type="entry name" value="Regulator of K+ conductance, C-terminal domain"/>
    <property type="match status" value="1"/>
</dbReference>
<dbReference type="PRINTS" id="PR00762">
    <property type="entry name" value="CLCHANNEL"/>
</dbReference>
<protein>
    <submittedName>
        <fullName evidence="10">H+/Cl-antiporter ClcA</fullName>
    </submittedName>
</protein>
<feature type="transmembrane region" description="Helical" evidence="8">
    <location>
        <begin position="312"/>
        <end position="332"/>
    </location>
</feature>
<feature type="domain" description="RCK C-terminal" evidence="9">
    <location>
        <begin position="438"/>
        <end position="519"/>
    </location>
</feature>
<dbReference type="OrthoDB" id="9812438at2"/>
<evidence type="ECO:0000256" key="4">
    <source>
        <dbReference type="ARBA" id="ARBA00022989"/>
    </source>
</evidence>
<comment type="subcellular location">
    <subcellularLocation>
        <location evidence="1">Membrane</location>
        <topology evidence="1">Multi-pass membrane protein</topology>
    </subcellularLocation>
</comment>
<keyword evidence="7" id="KW-0868">Chloride</keyword>
<name>A0A1T4JVF4_9FUSO</name>
<dbReference type="Proteomes" id="UP000191153">
    <property type="component" value="Unassembled WGS sequence"/>
</dbReference>
<evidence type="ECO:0000256" key="2">
    <source>
        <dbReference type="ARBA" id="ARBA00022448"/>
    </source>
</evidence>
<dbReference type="RefSeq" id="WP_078692656.1">
    <property type="nucleotide sequence ID" value="NZ_FUWX01000004.1"/>
</dbReference>
<proteinExistence type="predicted"/>
<dbReference type="Pfam" id="PF02080">
    <property type="entry name" value="TrkA_C"/>
    <property type="match status" value="1"/>
</dbReference>
<feature type="transmembrane region" description="Helical" evidence="8">
    <location>
        <begin position="401"/>
        <end position="423"/>
    </location>
</feature>
<evidence type="ECO:0000256" key="1">
    <source>
        <dbReference type="ARBA" id="ARBA00004141"/>
    </source>
</evidence>
<feature type="transmembrane region" description="Helical" evidence="8">
    <location>
        <begin position="373"/>
        <end position="395"/>
    </location>
</feature>
<dbReference type="EMBL" id="FUWX01000004">
    <property type="protein sequence ID" value="SJZ34099.1"/>
    <property type="molecule type" value="Genomic_DNA"/>
</dbReference>
<feature type="transmembrane region" description="Helical" evidence="8">
    <location>
        <begin position="20"/>
        <end position="42"/>
    </location>
</feature>
<evidence type="ECO:0000256" key="6">
    <source>
        <dbReference type="ARBA" id="ARBA00023136"/>
    </source>
</evidence>
<keyword evidence="4 8" id="KW-1133">Transmembrane helix</keyword>